<reference evidence="1 2" key="1">
    <citation type="submission" date="2023-03" db="EMBL/GenBank/DDBJ databases">
        <title>Draft genome sequence of type strain Streptomyces ferralitis JCM 14344.</title>
        <authorList>
            <person name="Klaysubun C."/>
            <person name="Duangmal K."/>
        </authorList>
    </citation>
    <scope>NUCLEOTIDE SEQUENCE [LARGE SCALE GENOMIC DNA]</scope>
    <source>
        <strain evidence="1 2">JCM 14344</strain>
    </source>
</reference>
<keyword evidence="2" id="KW-1185">Reference proteome</keyword>
<evidence type="ECO:0008006" key="3">
    <source>
        <dbReference type="Google" id="ProtNLM"/>
    </source>
</evidence>
<sequence length="444" mass="49236">MSPWNWLEPRAVEAWTDFAATTDAEPDRARFLASIHRPNWRHMYPPQFFTTAAADRTATTGVRLAELVAGFPRRVFGDDLAAWAEYLGVPGEDADLMCAALRSPRLRRAATSFMRPDLLVTDDGLKLVEMNVATSLGGLSTLAPYTAAARDSAYNRFLRQRGLGLHGPDTSKVWLEMFAGLVRRRGDQPPHVFEAIANPADIDSGRRFFVDMVRSAGYEISCGLVSDLELTDEGGHFEGRRVDVVVTMYTWHEARHFVPPARTRALMDLDIAGKLDFIGSPAAALFDNKANLELLTAPEFATHLRADERELVRAHVPTTFRLRPETADRAVTDRERLICKPASAYGGKNVAFGCTMDDAQWRALVRERLADQRERHVLQERLRPAVVELPGTTPPEREVVLAPLVFGGRFAGVFLRQSPPQAQSTINASNGAESAAVLTFRDQA</sequence>
<comment type="caution">
    <text evidence="1">The sequence shown here is derived from an EMBL/GenBank/DDBJ whole genome shotgun (WGS) entry which is preliminary data.</text>
</comment>
<dbReference type="Proteomes" id="UP001220022">
    <property type="component" value="Unassembled WGS sequence"/>
</dbReference>
<accession>A0ABT5YYH5</accession>
<dbReference type="RefSeq" id="WP_275813074.1">
    <property type="nucleotide sequence ID" value="NZ_BAAANM010000001.1"/>
</dbReference>
<name>A0ABT5YYH5_9ACTN</name>
<gene>
    <name evidence="1" type="ORF">P2L57_12885</name>
</gene>
<dbReference type="SUPFAM" id="SSF56059">
    <property type="entry name" value="Glutathione synthetase ATP-binding domain-like"/>
    <property type="match status" value="1"/>
</dbReference>
<evidence type="ECO:0000313" key="2">
    <source>
        <dbReference type="Proteomes" id="UP001220022"/>
    </source>
</evidence>
<protein>
    <recommendedName>
        <fullName evidence="3">Circularly permuted type 2 ATP-grasp protein</fullName>
    </recommendedName>
</protein>
<dbReference type="EMBL" id="JARHTQ010000007">
    <property type="protein sequence ID" value="MDF2256595.1"/>
    <property type="molecule type" value="Genomic_DNA"/>
</dbReference>
<organism evidence="1 2">
    <name type="scientific">Streptantibioticus ferralitis</name>
    <dbReference type="NCBI Taxonomy" id="236510"/>
    <lineage>
        <taxon>Bacteria</taxon>
        <taxon>Bacillati</taxon>
        <taxon>Actinomycetota</taxon>
        <taxon>Actinomycetes</taxon>
        <taxon>Kitasatosporales</taxon>
        <taxon>Streptomycetaceae</taxon>
        <taxon>Streptantibioticus</taxon>
    </lineage>
</organism>
<evidence type="ECO:0000313" key="1">
    <source>
        <dbReference type="EMBL" id="MDF2256595.1"/>
    </source>
</evidence>
<proteinExistence type="predicted"/>